<reference evidence="1 2" key="1">
    <citation type="submission" date="2017-09" db="EMBL/GenBank/DDBJ databases">
        <title>Bloom of a denitrifying methanotroph, Candidatus Methylomirabilis limnetica, in a deep stratified lake.</title>
        <authorList>
            <person name="Graf J.S."/>
            <person name="Marchant H.K."/>
            <person name="Tienken D."/>
            <person name="Hach P.F."/>
            <person name="Brand A."/>
            <person name="Schubert C.J."/>
            <person name="Kuypers M.M."/>
            <person name="Milucka J."/>
        </authorList>
    </citation>
    <scope>NUCLEOTIDE SEQUENCE [LARGE SCALE GENOMIC DNA]</scope>
    <source>
        <strain evidence="1 2">Zug</strain>
    </source>
</reference>
<dbReference type="OrthoDB" id="5297245at2"/>
<dbReference type="EMBL" id="NVQC01000006">
    <property type="protein sequence ID" value="PTL37221.1"/>
    <property type="molecule type" value="Genomic_DNA"/>
</dbReference>
<protein>
    <recommendedName>
        <fullName evidence="3">CopG family transcriptional regulator</fullName>
    </recommendedName>
</protein>
<reference evidence="2" key="2">
    <citation type="journal article" date="2018" name="Environ. Microbiol.">
        <title>Bloom of a denitrifying methanotroph, 'Candidatus Methylomirabilis limnetica', in a deep stratified lake.</title>
        <authorList>
            <person name="Graf J.S."/>
            <person name="Mayr M.J."/>
            <person name="Marchant H.K."/>
            <person name="Tienken D."/>
            <person name="Hach P.F."/>
            <person name="Brand A."/>
            <person name="Schubert C.J."/>
            <person name="Kuypers M.M."/>
            <person name="Milucka J."/>
        </authorList>
    </citation>
    <scope>NUCLEOTIDE SEQUENCE [LARGE SCALE GENOMIC DNA]</scope>
    <source>
        <strain evidence="2">Zug</strain>
    </source>
</reference>
<evidence type="ECO:0000313" key="1">
    <source>
        <dbReference type="EMBL" id="PTL37221.1"/>
    </source>
</evidence>
<gene>
    <name evidence="1" type="ORF">CLG94_00250</name>
</gene>
<evidence type="ECO:0000313" key="2">
    <source>
        <dbReference type="Proteomes" id="UP000241436"/>
    </source>
</evidence>
<dbReference type="Proteomes" id="UP000241436">
    <property type="component" value="Unassembled WGS sequence"/>
</dbReference>
<comment type="caution">
    <text evidence="1">The sequence shown here is derived from an EMBL/GenBank/DDBJ whole genome shotgun (WGS) entry which is preliminary data.</text>
</comment>
<name>A0A2T4U1I6_9BACT</name>
<dbReference type="RefSeq" id="WP_107560903.1">
    <property type="nucleotide sequence ID" value="NZ_NVQC01000006.1"/>
</dbReference>
<keyword evidence="2" id="KW-1185">Reference proteome</keyword>
<dbReference type="AlphaFoldDB" id="A0A2T4U1I6"/>
<accession>A0A2T4U1I6</accession>
<organism evidence="1 2">
    <name type="scientific">Candidatus Methylomirabilis limnetica</name>
    <dbReference type="NCBI Taxonomy" id="2033718"/>
    <lineage>
        <taxon>Bacteria</taxon>
        <taxon>Candidatus Methylomirabilota</taxon>
        <taxon>Candidatus Methylomirabilia</taxon>
        <taxon>Candidatus Methylomirabilales</taxon>
        <taxon>Candidatus Methylomirabilaceae</taxon>
        <taxon>Candidatus Methylomirabilis</taxon>
    </lineage>
</organism>
<proteinExistence type="predicted"/>
<sequence>MKKEYDFSKGERGKFYRPDAELYLPIYIEPDMMEVLRKFSKKKGVEVATIVNEWIKKDISIVETITK</sequence>
<evidence type="ECO:0008006" key="3">
    <source>
        <dbReference type="Google" id="ProtNLM"/>
    </source>
</evidence>